<reference evidence="2" key="2">
    <citation type="submission" date="2013-04" db="UniProtKB">
        <authorList>
            <consortium name="EnsemblPlants"/>
        </authorList>
    </citation>
    <scope>IDENTIFICATION</scope>
</reference>
<organism evidence="2">
    <name type="scientific">Oryza brachyantha</name>
    <name type="common">malo sina</name>
    <dbReference type="NCBI Taxonomy" id="4533"/>
    <lineage>
        <taxon>Eukaryota</taxon>
        <taxon>Viridiplantae</taxon>
        <taxon>Streptophyta</taxon>
        <taxon>Embryophyta</taxon>
        <taxon>Tracheophyta</taxon>
        <taxon>Spermatophyta</taxon>
        <taxon>Magnoliopsida</taxon>
        <taxon>Liliopsida</taxon>
        <taxon>Poales</taxon>
        <taxon>Poaceae</taxon>
        <taxon>BOP clade</taxon>
        <taxon>Oryzoideae</taxon>
        <taxon>Oryzeae</taxon>
        <taxon>Oryzinae</taxon>
        <taxon>Oryza</taxon>
    </lineage>
</organism>
<dbReference type="SUPFAM" id="SSF50630">
    <property type="entry name" value="Acid proteases"/>
    <property type="match status" value="1"/>
</dbReference>
<sequence length="567" mass="63556">MAGRIEDTHIFLLLPSHLLVSHFTYRSFPLVLEEDGAGGGAGKCAGGREQGWCNVACGEERCCGRGIKERSSDRHGWSSECHDGHGCSCRERHNSGVGGKEKIRHNCCRRRECGRLVYGCVMHTEENTELRRSTRARRSNVRYNESTWAVNGRPMSELGERPIGILLYKRLDEMEDRIRPDTKQEILGVKSAIELWKPVIESGRIGSGTTSCFGSWGFRPGICSRDIVYASECAGFWFCEWGISGTTVQSPNYFDVCNTFPGLWVRVATIYFRGRASSWLRSSQAHLKFPEWNSFCGAVVQKFDRDQHQQLIRQMDTIKQNGSVTEFYESFDELMNQLLIYDPVDSGSTVSFLSSEIATKIPGVEPLAHPVKVKVANGEIMECQSTIPQCEWSTQGHVFTTNLRVISLGGYDMILGMDWLSQHSPMSIDWAHKTLALSKSDGTLNLQGIVSELTQCKVVTVNQIHQLQTHTAVAHLVQLWKSAQLTVDETIPSEVQDVLKEFEAVFQEPKGLPPPRQYDHTIPLIPGAQPVNICHAQKFLTRISELNCVLNPCPGPARVHKKTMLIT</sequence>
<dbReference type="PANTHER" id="PTHR15503">
    <property type="entry name" value="LDOC1 RELATED"/>
    <property type="match status" value="1"/>
</dbReference>
<reference evidence="2" key="1">
    <citation type="journal article" date="2013" name="Nat. Commun.">
        <title>Whole-genome sequencing of Oryza brachyantha reveals mechanisms underlying Oryza genome evolution.</title>
        <authorList>
            <person name="Chen J."/>
            <person name="Huang Q."/>
            <person name="Gao D."/>
            <person name="Wang J."/>
            <person name="Lang Y."/>
            <person name="Liu T."/>
            <person name="Li B."/>
            <person name="Bai Z."/>
            <person name="Luis Goicoechea J."/>
            <person name="Liang C."/>
            <person name="Chen C."/>
            <person name="Zhang W."/>
            <person name="Sun S."/>
            <person name="Liao Y."/>
            <person name="Zhang X."/>
            <person name="Yang L."/>
            <person name="Song C."/>
            <person name="Wang M."/>
            <person name="Shi J."/>
            <person name="Liu G."/>
            <person name="Liu J."/>
            <person name="Zhou H."/>
            <person name="Zhou W."/>
            <person name="Yu Q."/>
            <person name="An N."/>
            <person name="Chen Y."/>
            <person name="Cai Q."/>
            <person name="Wang B."/>
            <person name="Liu B."/>
            <person name="Min J."/>
            <person name="Huang Y."/>
            <person name="Wu H."/>
            <person name="Li Z."/>
            <person name="Zhang Y."/>
            <person name="Yin Y."/>
            <person name="Song W."/>
            <person name="Jiang J."/>
            <person name="Jackson S.A."/>
            <person name="Wing R.A."/>
            <person name="Wang J."/>
            <person name="Chen M."/>
        </authorList>
    </citation>
    <scope>NUCLEOTIDE SEQUENCE [LARGE SCALE GENOMIC DNA]</scope>
    <source>
        <strain evidence="2">cv. IRGC 101232</strain>
    </source>
</reference>
<dbReference type="CDD" id="cd00303">
    <property type="entry name" value="retropepsin_like"/>
    <property type="match status" value="1"/>
</dbReference>
<name>J3MDG5_ORYBR</name>
<dbReference type="InterPro" id="IPR021109">
    <property type="entry name" value="Peptidase_aspartic_dom_sf"/>
</dbReference>
<protein>
    <recommendedName>
        <fullName evidence="1">Retrotransposon gag domain-containing protein</fullName>
    </recommendedName>
</protein>
<dbReference type="PANTHER" id="PTHR15503:SF22">
    <property type="entry name" value="TRANSPOSON TY3-I GAG POLYPROTEIN"/>
    <property type="match status" value="1"/>
</dbReference>
<evidence type="ECO:0000313" key="2">
    <source>
        <dbReference type="EnsemblPlants" id="OB06G20590.1"/>
    </source>
</evidence>
<dbReference type="Pfam" id="PF08284">
    <property type="entry name" value="RVP_2"/>
    <property type="match status" value="1"/>
</dbReference>
<dbReference type="EnsemblPlants" id="OB06G20590.1">
    <property type="protein sequence ID" value="OB06G20590.1"/>
    <property type="gene ID" value="OB06G20590"/>
</dbReference>
<evidence type="ECO:0000313" key="3">
    <source>
        <dbReference type="Proteomes" id="UP000006038"/>
    </source>
</evidence>
<feature type="domain" description="Retrotransposon gag" evidence="1">
    <location>
        <begin position="267"/>
        <end position="338"/>
    </location>
</feature>
<dbReference type="Proteomes" id="UP000006038">
    <property type="component" value="Chromosome 6"/>
</dbReference>
<dbReference type="eggNOG" id="KOG0017">
    <property type="taxonomic scope" value="Eukaryota"/>
</dbReference>
<keyword evidence="3" id="KW-1185">Reference proteome</keyword>
<evidence type="ECO:0000259" key="1">
    <source>
        <dbReference type="Pfam" id="PF03732"/>
    </source>
</evidence>
<dbReference type="HOGENOM" id="CLU_480935_0_0_1"/>
<dbReference type="Pfam" id="PF03732">
    <property type="entry name" value="Retrotrans_gag"/>
    <property type="match status" value="1"/>
</dbReference>
<proteinExistence type="predicted"/>
<dbReference type="Gene3D" id="2.40.70.10">
    <property type="entry name" value="Acid Proteases"/>
    <property type="match status" value="1"/>
</dbReference>
<dbReference type="InterPro" id="IPR005162">
    <property type="entry name" value="Retrotrans_gag_dom"/>
</dbReference>
<accession>J3MDG5</accession>
<dbReference type="AlphaFoldDB" id="J3MDG5"/>
<dbReference type="Gramene" id="OB06G20590.1">
    <property type="protein sequence ID" value="OB06G20590.1"/>
    <property type="gene ID" value="OB06G20590"/>
</dbReference>
<dbReference type="InterPro" id="IPR032567">
    <property type="entry name" value="RTL1-rel"/>
</dbReference>